<dbReference type="InterPro" id="IPR027385">
    <property type="entry name" value="Beta-barrel_OMP"/>
</dbReference>
<dbReference type="Gene3D" id="2.40.160.20">
    <property type="match status" value="1"/>
</dbReference>
<keyword evidence="5" id="KW-1185">Reference proteome</keyword>
<sequence>MKVMMRNVLVASCSLIAASGAFAAGPYVGGNYSQIQYDNEEIDSDTLKIDAATIRAGFEFTDFLALEARGGMGFDKDSRGIVDFEMDHLYGGYVKLGAPVGETLRPYVIGGYSKVKGEVSASGSVAGVNYSFSDTETFEDESWGAGLDFNLTDTLGANLEYMRYVDTDEEEISGVSVGLRSAF</sequence>
<keyword evidence="1 2" id="KW-0732">Signal</keyword>
<gene>
    <name evidence="4" type="ORF">T9A_02966</name>
</gene>
<organism evidence="4 5">
    <name type="scientific">Alcanivorax jadensis T9</name>
    <dbReference type="NCBI Taxonomy" id="1177181"/>
    <lineage>
        <taxon>Bacteria</taxon>
        <taxon>Pseudomonadati</taxon>
        <taxon>Pseudomonadota</taxon>
        <taxon>Gammaproteobacteria</taxon>
        <taxon>Oceanospirillales</taxon>
        <taxon>Alcanivoracaceae</taxon>
        <taxon>Alcanivorax</taxon>
    </lineage>
</organism>
<feature type="signal peptide" evidence="2">
    <location>
        <begin position="1"/>
        <end position="23"/>
    </location>
</feature>
<feature type="chain" id="PRO_5046579201" description="Outer membrane protein beta-barrel domain-containing protein" evidence="2">
    <location>
        <begin position="24"/>
        <end position="183"/>
    </location>
</feature>
<dbReference type="InterPro" id="IPR011250">
    <property type="entry name" value="OMP/PagP_B-barrel"/>
</dbReference>
<dbReference type="RefSeq" id="WP_035250003.1">
    <property type="nucleotide sequence ID" value="NZ_ARXU01000015.1"/>
</dbReference>
<protein>
    <recommendedName>
        <fullName evidence="3">Outer membrane protein beta-barrel domain-containing protein</fullName>
    </recommendedName>
</protein>
<evidence type="ECO:0000313" key="4">
    <source>
        <dbReference type="EMBL" id="KGD60010.1"/>
    </source>
</evidence>
<evidence type="ECO:0000313" key="5">
    <source>
        <dbReference type="Proteomes" id="UP000029443"/>
    </source>
</evidence>
<name>A0ABR4W9H5_9GAMM</name>
<feature type="domain" description="Outer membrane protein beta-barrel" evidence="3">
    <location>
        <begin position="9"/>
        <end position="178"/>
    </location>
</feature>
<dbReference type="Pfam" id="PF13505">
    <property type="entry name" value="OMP_b-brl"/>
    <property type="match status" value="1"/>
</dbReference>
<reference evidence="4 5" key="1">
    <citation type="submission" date="2012-09" db="EMBL/GenBank/DDBJ databases">
        <title>Genome Sequence of alkane-degrading Bacterium Alcanivorax jadensis T9.</title>
        <authorList>
            <person name="Lai Q."/>
            <person name="Shao Z."/>
        </authorList>
    </citation>
    <scope>NUCLEOTIDE SEQUENCE [LARGE SCALE GENOMIC DNA]</scope>
    <source>
        <strain evidence="4 5">T9</strain>
    </source>
</reference>
<evidence type="ECO:0000256" key="2">
    <source>
        <dbReference type="SAM" id="SignalP"/>
    </source>
</evidence>
<evidence type="ECO:0000259" key="3">
    <source>
        <dbReference type="Pfam" id="PF13505"/>
    </source>
</evidence>
<proteinExistence type="predicted"/>
<evidence type="ECO:0000256" key="1">
    <source>
        <dbReference type="ARBA" id="ARBA00022729"/>
    </source>
</evidence>
<accession>A0ABR4W9H5</accession>
<dbReference type="SUPFAM" id="SSF56925">
    <property type="entry name" value="OMPA-like"/>
    <property type="match status" value="1"/>
</dbReference>
<comment type="caution">
    <text evidence="4">The sequence shown here is derived from an EMBL/GenBank/DDBJ whole genome shotgun (WGS) entry which is preliminary data.</text>
</comment>
<dbReference type="Proteomes" id="UP000029443">
    <property type="component" value="Unassembled WGS sequence"/>
</dbReference>
<dbReference type="EMBL" id="ARXU01000015">
    <property type="protein sequence ID" value="KGD60010.1"/>
    <property type="molecule type" value="Genomic_DNA"/>
</dbReference>